<organism evidence="1 2">
    <name type="scientific">Hymenobacter perfusus</name>
    <dbReference type="NCBI Taxonomy" id="1236770"/>
    <lineage>
        <taxon>Bacteria</taxon>
        <taxon>Pseudomonadati</taxon>
        <taxon>Bacteroidota</taxon>
        <taxon>Cytophagia</taxon>
        <taxon>Cytophagales</taxon>
        <taxon>Hymenobacteraceae</taxon>
        <taxon>Hymenobacter</taxon>
    </lineage>
</organism>
<dbReference type="EMBL" id="RWIU01000012">
    <property type="protein sequence ID" value="RSK38424.1"/>
    <property type="molecule type" value="Genomic_DNA"/>
</dbReference>
<dbReference type="RefSeq" id="WP_125440643.1">
    <property type="nucleotide sequence ID" value="NZ_RWIU01000012.1"/>
</dbReference>
<evidence type="ECO:0000313" key="1">
    <source>
        <dbReference type="EMBL" id="RSK38424.1"/>
    </source>
</evidence>
<accession>A0A428JWE9</accession>
<dbReference type="AlphaFoldDB" id="A0A428JWE9"/>
<comment type="caution">
    <text evidence="1">The sequence shown here is derived from an EMBL/GenBank/DDBJ whole genome shotgun (WGS) entry which is preliminary data.</text>
</comment>
<sequence>MSFVPLSFIARFGELDVYFEPDDQWTVQSGPHACDTVGLRARASLLWLPLLEHNYPAVRVALLAGLAQAGLQPVEHRMATFPVQDLLALALTSGASLYWVDLALNWVSHVGLAPDLIPVVRALALNPAIGQPTRHRAKRLYYTGKA</sequence>
<evidence type="ECO:0000313" key="2">
    <source>
        <dbReference type="Proteomes" id="UP000270291"/>
    </source>
</evidence>
<protein>
    <submittedName>
        <fullName evidence="1">Uncharacterized protein</fullName>
    </submittedName>
</protein>
<keyword evidence="2" id="KW-1185">Reference proteome</keyword>
<proteinExistence type="predicted"/>
<reference evidence="1 2" key="1">
    <citation type="submission" date="2018-12" db="EMBL/GenBank/DDBJ databases">
        <authorList>
            <person name="Feng G."/>
            <person name="Zhu H."/>
        </authorList>
    </citation>
    <scope>NUCLEOTIDE SEQUENCE [LARGE SCALE GENOMIC DNA]</scope>
    <source>
        <strain evidence="1 2">LMG 26000</strain>
    </source>
</reference>
<name>A0A428JWE9_9BACT</name>
<dbReference type="Proteomes" id="UP000270291">
    <property type="component" value="Unassembled WGS sequence"/>
</dbReference>
<gene>
    <name evidence="1" type="ORF">EI293_21640</name>
</gene>